<dbReference type="Proteomes" id="UP000221165">
    <property type="component" value="Unassembled WGS sequence"/>
</dbReference>
<feature type="transmembrane region" description="Helical" evidence="1">
    <location>
        <begin position="43"/>
        <end position="61"/>
    </location>
</feature>
<evidence type="ECO:0000256" key="1">
    <source>
        <dbReference type="SAM" id="Phobius"/>
    </source>
</evidence>
<evidence type="ECO:0000313" key="3">
    <source>
        <dbReference type="Proteomes" id="UP000221165"/>
    </source>
</evidence>
<sequence>MLLVRPVPSCPVRSMSGSLLRFASMHLLVCVSPPRLSSQTRGCLFSISAVFATVLCTPAYFRPFASGVVLVVSFPCPQPLLLLLCVLQRFTSGVTLKFCRPFLALLCVFFDGAPPGIEQCSFASGWRWGCLLQGEVGPLASRQRMSSDHFLN</sequence>
<evidence type="ECO:0000313" key="2">
    <source>
        <dbReference type="EMBL" id="PHJ25801.1"/>
    </source>
</evidence>
<dbReference type="VEuPathDB" id="ToxoDB:CSUI_000342"/>
<comment type="caution">
    <text evidence="2">The sequence shown here is derived from an EMBL/GenBank/DDBJ whole genome shotgun (WGS) entry which is preliminary data.</text>
</comment>
<name>A0A2C6KP93_9APIC</name>
<keyword evidence="1" id="KW-0812">Transmembrane</keyword>
<feature type="transmembrane region" description="Helical" evidence="1">
    <location>
        <begin position="67"/>
        <end position="87"/>
    </location>
</feature>
<accession>A0A2C6KP93</accession>
<dbReference type="EMBL" id="MIGC01000153">
    <property type="protein sequence ID" value="PHJ25801.1"/>
    <property type="molecule type" value="Genomic_DNA"/>
</dbReference>
<keyword evidence="1" id="KW-1133">Transmembrane helix</keyword>
<proteinExistence type="predicted"/>
<dbReference type="AlphaFoldDB" id="A0A2C6KP93"/>
<evidence type="ECO:0008006" key="4">
    <source>
        <dbReference type="Google" id="ProtNLM"/>
    </source>
</evidence>
<keyword evidence="1" id="KW-0472">Membrane</keyword>
<gene>
    <name evidence="2" type="ORF">CSUI_000342</name>
</gene>
<dbReference type="GeneID" id="94423787"/>
<dbReference type="RefSeq" id="XP_067927447.1">
    <property type="nucleotide sequence ID" value="XM_068060576.1"/>
</dbReference>
<organism evidence="2 3">
    <name type="scientific">Cystoisospora suis</name>
    <dbReference type="NCBI Taxonomy" id="483139"/>
    <lineage>
        <taxon>Eukaryota</taxon>
        <taxon>Sar</taxon>
        <taxon>Alveolata</taxon>
        <taxon>Apicomplexa</taxon>
        <taxon>Conoidasida</taxon>
        <taxon>Coccidia</taxon>
        <taxon>Eucoccidiorida</taxon>
        <taxon>Eimeriorina</taxon>
        <taxon>Sarcocystidae</taxon>
        <taxon>Cystoisospora</taxon>
    </lineage>
</organism>
<protein>
    <recommendedName>
        <fullName evidence="4">Transmembrane protein</fullName>
    </recommendedName>
</protein>
<keyword evidence="3" id="KW-1185">Reference proteome</keyword>
<reference evidence="2 3" key="1">
    <citation type="journal article" date="2017" name="Int. J. Parasitol.">
        <title>The genome of the protozoan parasite Cystoisospora suis and a reverse vaccinology approach to identify vaccine candidates.</title>
        <authorList>
            <person name="Palmieri N."/>
            <person name="Shrestha A."/>
            <person name="Ruttkowski B."/>
            <person name="Beck T."/>
            <person name="Vogl C."/>
            <person name="Tomley F."/>
            <person name="Blake D.P."/>
            <person name="Joachim A."/>
        </authorList>
    </citation>
    <scope>NUCLEOTIDE SEQUENCE [LARGE SCALE GENOMIC DNA]</scope>
    <source>
        <strain evidence="2 3">Wien I</strain>
    </source>
</reference>